<feature type="compositionally biased region" description="Polar residues" evidence="9">
    <location>
        <begin position="528"/>
        <end position="539"/>
    </location>
</feature>
<feature type="compositionally biased region" description="Low complexity" evidence="9">
    <location>
        <begin position="457"/>
        <end position="472"/>
    </location>
</feature>
<evidence type="ECO:0000313" key="11">
    <source>
        <dbReference type="EMBL" id="CAI3983872.1"/>
    </source>
</evidence>
<feature type="compositionally biased region" description="Pro residues" evidence="9">
    <location>
        <begin position="659"/>
        <end position="668"/>
    </location>
</feature>
<comment type="catalytic activity">
    <reaction evidence="8">
        <text>L-seryl-[protein] + ATP = O-phospho-L-seryl-[protein] + ADP + H(+)</text>
        <dbReference type="Rhea" id="RHEA:17989"/>
        <dbReference type="Rhea" id="RHEA-COMP:9863"/>
        <dbReference type="Rhea" id="RHEA-COMP:11604"/>
        <dbReference type="ChEBI" id="CHEBI:15378"/>
        <dbReference type="ChEBI" id="CHEBI:29999"/>
        <dbReference type="ChEBI" id="CHEBI:30616"/>
        <dbReference type="ChEBI" id="CHEBI:83421"/>
        <dbReference type="ChEBI" id="CHEBI:456216"/>
        <dbReference type="EC" id="2.7.11.1"/>
    </reaction>
</comment>
<evidence type="ECO:0000256" key="8">
    <source>
        <dbReference type="ARBA" id="ARBA00048679"/>
    </source>
</evidence>
<reference evidence="11" key="1">
    <citation type="submission" date="2022-10" db="EMBL/GenBank/DDBJ databases">
        <authorList>
            <person name="Chen Y."/>
            <person name="Dougan E. K."/>
            <person name="Chan C."/>
            <person name="Rhodes N."/>
            <person name="Thang M."/>
        </authorList>
    </citation>
    <scope>NUCLEOTIDE SEQUENCE</scope>
</reference>
<reference evidence="12 13" key="2">
    <citation type="submission" date="2024-05" db="EMBL/GenBank/DDBJ databases">
        <authorList>
            <person name="Chen Y."/>
            <person name="Shah S."/>
            <person name="Dougan E. K."/>
            <person name="Thang M."/>
            <person name="Chan C."/>
        </authorList>
    </citation>
    <scope>NUCLEOTIDE SEQUENCE [LARGE SCALE GENOMIC DNA]</scope>
</reference>
<keyword evidence="6" id="KW-0067">ATP-binding</keyword>
<dbReference type="AlphaFoldDB" id="A0A9P1FRJ8"/>
<feature type="compositionally biased region" description="Basic residues" evidence="9">
    <location>
        <begin position="368"/>
        <end position="379"/>
    </location>
</feature>
<keyword evidence="2" id="KW-0723">Serine/threonine-protein kinase</keyword>
<evidence type="ECO:0000259" key="10">
    <source>
        <dbReference type="PROSITE" id="PS50011"/>
    </source>
</evidence>
<dbReference type="GO" id="GO:0005737">
    <property type="term" value="C:cytoplasm"/>
    <property type="evidence" value="ECO:0007669"/>
    <property type="project" value="TreeGrafter"/>
</dbReference>
<keyword evidence="4" id="KW-0547">Nucleotide-binding</keyword>
<feature type="compositionally biased region" description="Polar residues" evidence="9">
    <location>
        <begin position="343"/>
        <end position="359"/>
    </location>
</feature>
<comment type="caution">
    <text evidence="11">The sequence shown here is derived from an EMBL/GenBank/DDBJ whole genome shotgun (WGS) entry which is preliminary data.</text>
</comment>
<proteinExistence type="predicted"/>
<keyword evidence="3" id="KW-0808">Transferase</keyword>
<name>A0A9P1FRJ8_9DINO</name>
<sequence>MERLKAGYEKLKGEINHVVAAPVMQKLMPVHGRQYGIGSRVVAENRQISEGGFAFVYLVHDVKTNEELVLKKMRCQDKASIAMAKREIQLLEQLPPHPNLVQYFGSIFLSEGKCKEVAMLFEFCPGGHLLNLLDKAEGRLSERVILETMTQIVAGVAVLHSFSPPVQHRDLKVENVLLGADGHWKLLDFGSWSDERLEPGALDKHALSQLEEQIEKYTTMMYRPPEMVDFYLEFPICQKVDIWMIGCILYTLMFYRHPFQDESTLAIANARYVWPSNPEYPDHLRDLTHWLLARDPEDRPDAELLLDILGSFSSAEAPPVLPLPKAVQEQCEKLRRLYGEGRTGNSPASRVQSPCARSQENGEEERRRSRQKKGRQNSKKRTEEIWAQADSAWPATSVAVPEPSSSWAAFGVQETEHDAPSPWRTKSTWPSEGVAGDDLAAAYGGQGGFEAEEVGQSSWSFSTHATSSGSQSPRRERRPQRDPDTDAFAAWPEVREEASLWPAPPLETTERSVSSGPWPTSDRRAGSPHQNPWQGSPSHSPRGPQVATAWPPSGTGAFPFPSPWDSTPVASPRSSEREMPGSPGASGAQAVASTWPSAALAWPDDSGAGADNFWGTAKKATPWTRSSEGESPVAQSFPWPVRIEAPSAAPESPAASAWPPRPSPWGPC</sequence>
<dbReference type="EMBL" id="CAMXCT010000842">
    <property type="protein sequence ID" value="CAI3983872.1"/>
    <property type="molecule type" value="Genomic_DNA"/>
</dbReference>
<evidence type="ECO:0000256" key="5">
    <source>
        <dbReference type="ARBA" id="ARBA00022777"/>
    </source>
</evidence>
<evidence type="ECO:0000256" key="4">
    <source>
        <dbReference type="ARBA" id="ARBA00022741"/>
    </source>
</evidence>
<dbReference type="InterPro" id="IPR011009">
    <property type="entry name" value="Kinase-like_dom_sf"/>
</dbReference>
<dbReference type="SUPFAM" id="SSF56112">
    <property type="entry name" value="Protein kinase-like (PK-like)"/>
    <property type="match status" value="1"/>
</dbReference>
<dbReference type="PANTHER" id="PTHR22967">
    <property type="entry name" value="SERINE/THREONINE PROTEIN KINASE"/>
    <property type="match status" value="1"/>
</dbReference>
<feature type="region of interest" description="Disordered" evidence="9">
    <location>
        <begin position="413"/>
        <end position="594"/>
    </location>
</feature>
<accession>A0A9P1FRJ8</accession>
<dbReference type="Pfam" id="PF00069">
    <property type="entry name" value="Pkinase"/>
    <property type="match status" value="1"/>
</dbReference>
<dbReference type="GO" id="GO:0005524">
    <property type="term" value="F:ATP binding"/>
    <property type="evidence" value="ECO:0007669"/>
    <property type="project" value="UniProtKB-KW"/>
</dbReference>
<feature type="compositionally biased region" description="Low complexity" evidence="9">
    <location>
        <begin position="644"/>
        <end position="658"/>
    </location>
</feature>
<evidence type="ECO:0000256" key="6">
    <source>
        <dbReference type="ARBA" id="ARBA00022840"/>
    </source>
</evidence>
<feature type="domain" description="Protein kinase" evidence="10">
    <location>
        <begin position="42"/>
        <end position="321"/>
    </location>
</feature>
<keyword evidence="13" id="KW-1185">Reference proteome</keyword>
<evidence type="ECO:0000313" key="13">
    <source>
        <dbReference type="Proteomes" id="UP001152797"/>
    </source>
</evidence>
<dbReference type="Gene3D" id="1.10.510.10">
    <property type="entry name" value="Transferase(Phosphotransferase) domain 1"/>
    <property type="match status" value="1"/>
</dbReference>
<evidence type="ECO:0000256" key="7">
    <source>
        <dbReference type="ARBA" id="ARBA00047899"/>
    </source>
</evidence>
<organism evidence="11">
    <name type="scientific">Cladocopium goreaui</name>
    <dbReference type="NCBI Taxonomy" id="2562237"/>
    <lineage>
        <taxon>Eukaryota</taxon>
        <taxon>Sar</taxon>
        <taxon>Alveolata</taxon>
        <taxon>Dinophyceae</taxon>
        <taxon>Suessiales</taxon>
        <taxon>Symbiodiniaceae</taxon>
        <taxon>Cladocopium</taxon>
    </lineage>
</organism>
<evidence type="ECO:0000256" key="2">
    <source>
        <dbReference type="ARBA" id="ARBA00022527"/>
    </source>
</evidence>
<dbReference type="EMBL" id="CAMXCT020000842">
    <property type="protein sequence ID" value="CAL1137247.1"/>
    <property type="molecule type" value="Genomic_DNA"/>
</dbReference>
<evidence type="ECO:0000313" key="12">
    <source>
        <dbReference type="EMBL" id="CAL4771184.1"/>
    </source>
</evidence>
<dbReference type="PANTHER" id="PTHR22967:SF57">
    <property type="entry name" value="AUXILIN, ISOFORM A-RELATED"/>
    <property type="match status" value="1"/>
</dbReference>
<dbReference type="OrthoDB" id="248923at2759"/>
<protein>
    <recommendedName>
        <fullName evidence="1">non-specific serine/threonine protein kinase</fullName>
        <ecNumber evidence="1">2.7.11.1</ecNumber>
    </recommendedName>
</protein>
<feature type="region of interest" description="Disordered" evidence="9">
    <location>
        <begin position="338"/>
        <end position="383"/>
    </location>
</feature>
<dbReference type="PROSITE" id="PS50011">
    <property type="entry name" value="PROTEIN_KINASE_DOM"/>
    <property type="match status" value="1"/>
</dbReference>
<evidence type="ECO:0000256" key="3">
    <source>
        <dbReference type="ARBA" id="ARBA00022679"/>
    </source>
</evidence>
<dbReference type="PROSITE" id="PS00108">
    <property type="entry name" value="PROTEIN_KINASE_ST"/>
    <property type="match status" value="1"/>
</dbReference>
<gene>
    <name evidence="11" type="ORF">C1SCF055_LOCUS11449</name>
</gene>
<feature type="compositionally biased region" description="Polar residues" evidence="9">
    <location>
        <begin position="564"/>
        <end position="573"/>
    </location>
</feature>
<evidence type="ECO:0000256" key="1">
    <source>
        <dbReference type="ARBA" id="ARBA00012513"/>
    </source>
</evidence>
<feature type="region of interest" description="Disordered" evidence="9">
    <location>
        <begin position="644"/>
        <end position="668"/>
    </location>
</feature>
<dbReference type="InterPro" id="IPR008271">
    <property type="entry name" value="Ser/Thr_kinase_AS"/>
</dbReference>
<dbReference type="EMBL" id="CAMXCT030000842">
    <property type="protein sequence ID" value="CAL4771184.1"/>
    <property type="molecule type" value="Genomic_DNA"/>
</dbReference>
<dbReference type="Proteomes" id="UP001152797">
    <property type="component" value="Unassembled WGS sequence"/>
</dbReference>
<dbReference type="GO" id="GO:0004674">
    <property type="term" value="F:protein serine/threonine kinase activity"/>
    <property type="evidence" value="ECO:0007669"/>
    <property type="project" value="UniProtKB-KW"/>
</dbReference>
<dbReference type="SMART" id="SM00220">
    <property type="entry name" value="S_TKc"/>
    <property type="match status" value="1"/>
</dbReference>
<comment type="catalytic activity">
    <reaction evidence="7">
        <text>L-threonyl-[protein] + ATP = O-phospho-L-threonyl-[protein] + ADP + H(+)</text>
        <dbReference type="Rhea" id="RHEA:46608"/>
        <dbReference type="Rhea" id="RHEA-COMP:11060"/>
        <dbReference type="Rhea" id="RHEA-COMP:11605"/>
        <dbReference type="ChEBI" id="CHEBI:15378"/>
        <dbReference type="ChEBI" id="CHEBI:30013"/>
        <dbReference type="ChEBI" id="CHEBI:30616"/>
        <dbReference type="ChEBI" id="CHEBI:61977"/>
        <dbReference type="ChEBI" id="CHEBI:456216"/>
        <dbReference type="EC" id="2.7.11.1"/>
    </reaction>
</comment>
<evidence type="ECO:0000256" key="9">
    <source>
        <dbReference type="SAM" id="MobiDB-lite"/>
    </source>
</evidence>
<dbReference type="InterPro" id="IPR000719">
    <property type="entry name" value="Prot_kinase_dom"/>
</dbReference>
<keyword evidence="5 12" id="KW-0418">Kinase</keyword>
<dbReference type="EC" id="2.7.11.1" evidence="1"/>